<accession>A0A485BXV3</accession>
<evidence type="ECO:0000256" key="5">
    <source>
        <dbReference type="ARBA" id="ARBA00022729"/>
    </source>
</evidence>
<dbReference type="CDD" id="cd01137">
    <property type="entry name" value="PsaA"/>
    <property type="match status" value="1"/>
</dbReference>
<keyword evidence="6" id="KW-0547">Nucleotide-binding</keyword>
<gene>
    <name evidence="11" type="ORF">NCTC12998_04855</name>
</gene>
<dbReference type="GO" id="GO:0046872">
    <property type="term" value="F:metal ion binding"/>
    <property type="evidence" value="ECO:0007669"/>
    <property type="project" value="UniProtKB-KW"/>
</dbReference>
<dbReference type="PROSITE" id="PS50893">
    <property type="entry name" value="ABC_TRANSPORTER_2"/>
    <property type="match status" value="1"/>
</dbReference>
<dbReference type="InterPro" id="IPR003439">
    <property type="entry name" value="ABC_transporter-like_ATP-bd"/>
</dbReference>
<evidence type="ECO:0000256" key="8">
    <source>
        <dbReference type="RuleBase" id="RU003512"/>
    </source>
</evidence>
<evidence type="ECO:0000256" key="4">
    <source>
        <dbReference type="ARBA" id="ARBA00022723"/>
    </source>
</evidence>
<dbReference type="SUPFAM" id="SSF53807">
    <property type="entry name" value="Helical backbone' metal receptor"/>
    <property type="match status" value="1"/>
</dbReference>
<evidence type="ECO:0000313" key="11">
    <source>
        <dbReference type="EMBL" id="VFS76562.1"/>
    </source>
</evidence>
<feature type="chain" id="PRO_5019867294" evidence="9">
    <location>
        <begin position="27"/>
        <end position="579"/>
    </location>
</feature>
<name>A0A485BXV3_RAOPL</name>
<dbReference type="Gene3D" id="3.40.50.300">
    <property type="entry name" value="P-loop containing nucleotide triphosphate hydrolases"/>
    <property type="match status" value="1"/>
</dbReference>
<dbReference type="PANTHER" id="PTHR42953">
    <property type="entry name" value="HIGH-AFFINITY ZINC UPTAKE SYSTEM PROTEIN ZNUA-RELATED"/>
    <property type="match status" value="1"/>
</dbReference>
<evidence type="ECO:0000256" key="1">
    <source>
        <dbReference type="ARBA" id="ARBA00004196"/>
    </source>
</evidence>
<dbReference type="EMBL" id="CAADJE010000025">
    <property type="protein sequence ID" value="VFS76562.1"/>
    <property type="molecule type" value="Genomic_DNA"/>
</dbReference>
<dbReference type="CDD" id="cd03235">
    <property type="entry name" value="ABC_Metallic_Cations"/>
    <property type="match status" value="1"/>
</dbReference>
<dbReference type="Gene3D" id="3.40.50.1980">
    <property type="entry name" value="Nitrogenase molybdenum iron protein domain"/>
    <property type="match status" value="2"/>
</dbReference>
<dbReference type="NCBIfam" id="NF011630">
    <property type="entry name" value="PRK15056.1"/>
    <property type="match status" value="1"/>
</dbReference>
<dbReference type="GO" id="GO:0030313">
    <property type="term" value="C:cell envelope"/>
    <property type="evidence" value="ECO:0007669"/>
    <property type="project" value="UniProtKB-SubCell"/>
</dbReference>
<evidence type="ECO:0000256" key="2">
    <source>
        <dbReference type="ARBA" id="ARBA00011028"/>
    </source>
</evidence>
<keyword evidence="7" id="KW-0067">ATP-binding</keyword>
<dbReference type="GO" id="GO:0005524">
    <property type="term" value="F:ATP binding"/>
    <property type="evidence" value="ECO:0007669"/>
    <property type="project" value="UniProtKB-KW"/>
</dbReference>
<dbReference type="SMART" id="SM00382">
    <property type="entry name" value="AAA"/>
    <property type="match status" value="1"/>
</dbReference>
<comment type="similarity">
    <text evidence="2 8">Belongs to the bacterial solute-binding protein 9 family.</text>
</comment>
<dbReference type="InterPro" id="IPR003593">
    <property type="entry name" value="AAA+_ATPase"/>
</dbReference>
<dbReference type="Pfam" id="PF00005">
    <property type="entry name" value="ABC_tran"/>
    <property type="match status" value="1"/>
</dbReference>
<sequence>MLHLPPLKHLIFTALLGLLAIAPAQASEKFKVITTFTVIADMAQNVAGEAAQVSSITKPGAEIHEYQPTPGDIKRAQGAQLILTNGLNLELWFARFYQHLKGVPEVVVSEGIQPMGISEGPYNGKPNPHAWMSADNALIYVDNIRDALSKYDPANAQTYRQNAAIYKEKIRQTMAPLKAELAKLPVEKRWLVTSEGAFSYLARDNGLKERYLWPINADQQGTPQQVRKTIDTMKKEHIPTIFSESTISDKPARQVAREAGAHYGGVLYVDSPERRRWPGSHLPGSAARYDANHRPGHQRWDEETAMTADLPGLSVNRVSVTYRNGHTALRDATFSVPRGSIAALVGINGSGKSTLFKALMGFVRLSHGEIAILGQPVHRALRQNLVAYVPQSEDVDWTFPVLVEDVVMMGRYGHMGWLRRAKAYDREVVDAALAPRRDERLSPPANRRAVRRTEKNGCSLPAPSLQQGKVILLDEPFTGVDVQTETQIITLLRELRDDGCTLLVSTHNLGSVSEFCDYTVMVKGTVLASGPTETTFTAANLELAFSGALRHVVLSGGEEQIITDDERPFISRRTTGGEG</sequence>
<dbReference type="PRINTS" id="PR00690">
    <property type="entry name" value="ADHESNFAMILY"/>
</dbReference>
<evidence type="ECO:0000256" key="6">
    <source>
        <dbReference type="ARBA" id="ARBA00022741"/>
    </source>
</evidence>
<dbReference type="GO" id="GO:0016887">
    <property type="term" value="F:ATP hydrolysis activity"/>
    <property type="evidence" value="ECO:0007669"/>
    <property type="project" value="InterPro"/>
</dbReference>
<organism evidence="11 12">
    <name type="scientific">Raoultella planticola</name>
    <name type="common">Klebsiella planticola</name>
    <dbReference type="NCBI Taxonomy" id="575"/>
    <lineage>
        <taxon>Bacteria</taxon>
        <taxon>Pseudomonadati</taxon>
        <taxon>Pseudomonadota</taxon>
        <taxon>Gammaproteobacteria</taxon>
        <taxon>Enterobacterales</taxon>
        <taxon>Enterobacteriaceae</taxon>
        <taxon>Klebsiella/Raoultella group</taxon>
        <taxon>Raoultella</taxon>
    </lineage>
</organism>
<dbReference type="GO" id="GO:0030001">
    <property type="term" value="P:metal ion transport"/>
    <property type="evidence" value="ECO:0007669"/>
    <property type="project" value="InterPro"/>
</dbReference>
<keyword evidence="5 9" id="KW-0732">Signal</keyword>
<dbReference type="SUPFAM" id="SSF52540">
    <property type="entry name" value="P-loop containing nucleoside triphosphate hydrolases"/>
    <property type="match status" value="1"/>
</dbReference>
<feature type="signal peptide" evidence="9">
    <location>
        <begin position="1"/>
        <end position="26"/>
    </location>
</feature>
<dbReference type="Pfam" id="PF01297">
    <property type="entry name" value="ZnuA"/>
    <property type="match status" value="1"/>
</dbReference>
<dbReference type="PANTHER" id="PTHR42953:SF1">
    <property type="entry name" value="METAL-BINDING PROTEIN HI_0362-RELATED"/>
    <property type="match status" value="1"/>
</dbReference>
<dbReference type="InterPro" id="IPR006127">
    <property type="entry name" value="ZnuA-like"/>
</dbReference>
<dbReference type="GO" id="GO:0007155">
    <property type="term" value="P:cell adhesion"/>
    <property type="evidence" value="ECO:0007669"/>
    <property type="project" value="InterPro"/>
</dbReference>
<dbReference type="InterPro" id="IPR050492">
    <property type="entry name" value="Bact_metal-bind_prot9"/>
</dbReference>
<dbReference type="Proteomes" id="UP000345637">
    <property type="component" value="Unassembled WGS sequence"/>
</dbReference>
<dbReference type="AlphaFoldDB" id="A0A485BXV3"/>
<evidence type="ECO:0000256" key="9">
    <source>
        <dbReference type="SAM" id="SignalP"/>
    </source>
</evidence>
<evidence type="ECO:0000256" key="7">
    <source>
        <dbReference type="ARBA" id="ARBA00022840"/>
    </source>
</evidence>
<proteinExistence type="inferred from homology"/>
<dbReference type="InterPro" id="IPR006128">
    <property type="entry name" value="Lipoprotein_PsaA-like"/>
</dbReference>
<evidence type="ECO:0000256" key="3">
    <source>
        <dbReference type="ARBA" id="ARBA00022448"/>
    </source>
</evidence>
<comment type="subcellular location">
    <subcellularLocation>
        <location evidence="1">Cell envelope</location>
    </subcellularLocation>
</comment>
<evidence type="ECO:0000259" key="10">
    <source>
        <dbReference type="PROSITE" id="PS50893"/>
    </source>
</evidence>
<dbReference type="InterPro" id="IPR006129">
    <property type="entry name" value="AdhesinB"/>
</dbReference>
<keyword evidence="4" id="KW-0479">Metal-binding</keyword>
<dbReference type="PRINTS" id="PR00691">
    <property type="entry name" value="ADHESINB"/>
</dbReference>
<feature type="domain" description="ABC transporter" evidence="10">
    <location>
        <begin position="313"/>
        <end position="548"/>
    </location>
</feature>
<protein>
    <submittedName>
        <fullName evidence="11">Uncharacterized periplasmic iron-binding protein HI_0362</fullName>
    </submittedName>
</protein>
<evidence type="ECO:0000313" key="12">
    <source>
        <dbReference type="Proteomes" id="UP000345637"/>
    </source>
</evidence>
<reference evidence="11 12" key="1">
    <citation type="submission" date="2019-03" db="EMBL/GenBank/DDBJ databases">
        <authorList>
            <consortium name="Pathogen Informatics"/>
        </authorList>
    </citation>
    <scope>NUCLEOTIDE SEQUENCE [LARGE SCALE GENOMIC DNA]</scope>
    <source>
        <strain evidence="11 12">NCTC12998</strain>
    </source>
</reference>
<keyword evidence="3 8" id="KW-0813">Transport</keyword>
<dbReference type="InterPro" id="IPR027417">
    <property type="entry name" value="P-loop_NTPase"/>
</dbReference>